<sequence length="198" mass="22075">MSLVLHAPRPRPGHSQLLDWDTHELTNVARQLAAPDVVIKPRELHLAFNWGILRSRNFSRFRKLKTAHAGYSERKMPAMSRSSTMASARTISMTLSADVSVLITHPVRRETTYIVWGAIMAVDSISANVPPRKVLVKIAVDEEGGEDLREDARLHDNLAERGLTGYYGIFTDSIGSTALVIDDFDDELKDLETPTPTL</sequence>
<organism evidence="1 2">
    <name type="scientific">Lentinus brumalis</name>
    <dbReference type="NCBI Taxonomy" id="2498619"/>
    <lineage>
        <taxon>Eukaryota</taxon>
        <taxon>Fungi</taxon>
        <taxon>Dikarya</taxon>
        <taxon>Basidiomycota</taxon>
        <taxon>Agaricomycotina</taxon>
        <taxon>Agaricomycetes</taxon>
        <taxon>Polyporales</taxon>
        <taxon>Polyporaceae</taxon>
        <taxon>Lentinus</taxon>
    </lineage>
</organism>
<keyword evidence="2" id="KW-1185">Reference proteome</keyword>
<dbReference type="OrthoDB" id="427969at2759"/>
<name>A0A371DV93_9APHY</name>
<accession>A0A371DV93</accession>
<dbReference type="AlphaFoldDB" id="A0A371DV93"/>
<evidence type="ECO:0000313" key="1">
    <source>
        <dbReference type="EMBL" id="RDX56459.1"/>
    </source>
</evidence>
<gene>
    <name evidence="1" type="ORF">OH76DRAFT_1414051</name>
</gene>
<dbReference type="Proteomes" id="UP000256964">
    <property type="component" value="Unassembled WGS sequence"/>
</dbReference>
<evidence type="ECO:0000313" key="2">
    <source>
        <dbReference type="Proteomes" id="UP000256964"/>
    </source>
</evidence>
<reference evidence="1 2" key="1">
    <citation type="journal article" date="2018" name="Biotechnol. Biofuels">
        <title>Integrative visual omics of the white-rot fungus Polyporus brumalis exposes the biotechnological potential of its oxidative enzymes for delignifying raw plant biomass.</title>
        <authorList>
            <person name="Miyauchi S."/>
            <person name="Rancon A."/>
            <person name="Drula E."/>
            <person name="Hage H."/>
            <person name="Chaduli D."/>
            <person name="Favel A."/>
            <person name="Grisel S."/>
            <person name="Henrissat B."/>
            <person name="Herpoel-Gimbert I."/>
            <person name="Ruiz-Duenas F.J."/>
            <person name="Chevret D."/>
            <person name="Hainaut M."/>
            <person name="Lin J."/>
            <person name="Wang M."/>
            <person name="Pangilinan J."/>
            <person name="Lipzen A."/>
            <person name="Lesage-Meessen L."/>
            <person name="Navarro D."/>
            <person name="Riley R."/>
            <person name="Grigoriev I.V."/>
            <person name="Zhou S."/>
            <person name="Raouche S."/>
            <person name="Rosso M.N."/>
        </authorList>
    </citation>
    <scope>NUCLEOTIDE SEQUENCE [LARGE SCALE GENOMIC DNA]</scope>
    <source>
        <strain evidence="1 2">BRFM 1820</strain>
    </source>
</reference>
<protein>
    <submittedName>
        <fullName evidence="1">Uncharacterized protein</fullName>
    </submittedName>
</protein>
<proteinExistence type="predicted"/>
<dbReference type="EMBL" id="KZ857380">
    <property type="protein sequence ID" value="RDX56459.1"/>
    <property type="molecule type" value="Genomic_DNA"/>
</dbReference>